<dbReference type="EMBL" id="MU853784">
    <property type="protein sequence ID" value="KAK3941313.1"/>
    <property type="molecule type" value="Genomic_DNA"/>
</dbReference>
<protein>
    <submittedName>
        <fullName evidence="1">Uncharacterized protein</fullName>
    </submittedName>
</protein>
<name>A0AAN6S607_9PEZI</name>
<keyword evidence="2" id="KW-1185">Reference proteome</keyword>
<organism evidence="1 2">
    <name type="scientific">Diplogelasinospora grovesii</name>
    <dbReference type="NCBI Taxonomy" id="303347"/>
    <lineage>
        <taxon>Eukaryota</taxon>
        <taxon>Fungi</taxon>
        <taxon>Dikarya</taxon>
        <taxon>Ascomycota</taxon>
        <taxon>Pezizomycotina</taxon>
        <taxon>Sordariomycetes</taxon>
        <taxon>Sordariomycetidae</taxon>
        <taxon>Sordariales</taxon>
        <taxon>Diplogelasinosporaceae</taxon>
        <taxon>Diplogelasinospora</taxon>
    </lineage>
</organism>
<dbReference type="PROSITE" id="PS51257">
    <property type="entry name" value="PROKAR_LIPOPROTEIN"/>
    <property type="match status" value="1"/>
</dbReference>
<accession>A0AAN6S607</accession>
<sequence>MLRDGLQHPLNSQSLLFTCLFSSGFPSTLACLGTEPRCLTLPRGYGFPDLSLNAAQGKHHHSQPTYVKPHDSTRTFKSACSFRQASHVRVDRKCASHRSLPLALAIYA</sequence>
<dbReference type="AlphaFoldDB" id="A0AAN6S607"/>
<comment type="caution">
    <text evidence="1">The sequence shown here is derived from an EMBL/GenBank/DDBJ whole genome shotgun (WGS) entry which is preliminary data.</text>
</comment>
<dbReference type="Proteomes" id="UP001303473">
    <property type="component" value="Unassembled WGS sequence"/>
</dbReference>
<proteinExistence type="predicted"/>
<gene>
    <name evidence="1" type="ORF">QBC46DRAFT_382879</name>
</gene>
<evidence type="ECO:0000313" key="2">
    <source>
        <dbReference type="Proteomes" id="UP001303473"/>
    </source>
</evidence>
<reference evidence="2" key="1">
    <citation type="journal article" date="2023" name="Mol. Phylogenet. Evol.">
        <title>Genome-scale phylogeny and comparative genomics of the fungal order Sordariales.</title>
        <authorList>
            <person name="Hensen N."/>
            <person name="Bonometti L."/>
            <person name="Westerberg I."/>
            <person name="Brannstrom I.O."/>
            <person name="Guillou S."/>
            <person name="Cros-Aarteil S."/>
            <person name="Calhoun S."/>
            <person name="Haridas S."/>
            <person name="Kuo A."/>
            <person name="Mondo S."/>
            <person name="Pangilinan J."/>
            <person name="Riley R."/>
            <person name="LaButti K."/>
            <person name="Andreopoulos B."/>
            <person name="Lipzen A."/>
            <person name="Chen C."/>
            <person name="Yan M."/>
            <person name="Daum C."/>
            <person name="Ng V."/>
            <person name="Clum A."/>
            <person name="Steindorff A."/>
            <person name="Ohm R.A."/>
            <person name="Martin F."/>
            <person name="Silar P."/>
            <person name="Natvig D.O."/>
            <person name="Lalanne C."/>
            <person name="Gautier V."/>
            <person name="Ament-Velasquez S.L."/>
            <person name="Kruys A."/>
            <person name="Hutchinson M.I."/>
            <person name="Powell A.J."/>
            <person name="Barry K."/>
            <person name="Miller A.N."/>
            <person name="Grigoriev I.V."/>
            <person name="Debuchy R."/>
            <person name="Gladieux P."/>
            <person name="Hiltunen Thoren M."/>
            <person name="Johannesson H."/>
        </authorList>
    </citation>
    <scope>NUCLEOTIDE SEQUENCE [LARGE SCALE GENOMIC DNA]</scope>
    <source>
        <strain evidence="2">CBS 340.73</strain>
    </source>
</reference>
<evidence type="ECO:0000313" key="1">
    <source>
        <dbReference type="EMBL" id="KAK3941313.1"/>
    </source>
</evidence>